<dbReference type="GO" id="GO:0034194">
    <property type="term" value="P:D-galactonate catabolic process"/>
    <property type="evidence" value="ECO:0007669"/>
    <property type="project" value="InterPro"/>
</dbReference>
<comment type="caution">
    <text evidence="1">The sequence shown here is derived from an EMBL/GenBank/DDBJ whole genome shotgun (WGS) entry which is preliminary data.</text>
</comment>
<name>A0A2W5Q227_RHOSU</name>
<dbReference type="InterPro" id="IPR042258">
    <property type="entry name" value="DGOK_N"/>
</dbReference>
<keyword evidence="1" id="KW-0808">Transferase</keyword>
<dbReference type="EMBL" id="QFPW01000002">
    <property type="protein sequence ID" value="PZQ51327.1"/>
    <property type="molecule type" value="Genomic_DNA"/>
</dbReference>
<sequence length="314" mass="33809">MRPSTEWVAADWVAVYWGPTHMRAWALGPDNRVLAEAESEAGTLSLAPGQFEPKLLDVILDWLDLTRVTHVYVCGMAGARQGWSESPYVTVPGTPRGAVPLVDPMVKDDSIRVHILPGMRQDKPADVMRGEETQMAGLIAREPGFDGVACLPGTHPKWVHISAGEIVSFATYMTGEVFGLLSGASVLHYTMDAGGWSDAHFAEAVEEALAFPEHISRKLFGIRAEALLFDLSPGASRARLSGLLVGAELAAARPYWLGRDVVLVGESVMAAVYERALGICGVKPRHHDPSDLTIAGLAAARVDRLVARGIIARD</sequence>
<proteinExistence type="predicted"/>
<dbReference type="Gene3D" id="3.30.420.310">
    <property type="entry name" value="2-keto-3-deoxy-galactonokinase, C-terminal domain"/>
    <property type="match status" value="1"/>
</dbReference>
<protein>
    <submittedName>
        <fullName evidence="1">2-keto-3-deoxy-galactonokinase</fullName>
    </submittedName>
</protein>
<dbReference type="Proteomes" id="UP000249185">
    <property type="component" value="Unassembled WGS sequence"/>
</dbReference>
<evidence type="ECO:0000313" key="1">
    <source>
        <dbReference type="EMBL" id="PZQ51327.1"/>
    </source>
</evidence>
<dbReference type="AlphaFoldDB" id="A0A2W5Q227"/>
<evidence type="ECO:0000313" key="2">
    <source>
        <dbReference type="Proteomes" id="UP000249185"/>
    </source>
</evidence>
<dbReference type="InterPro" id="IPR042257">
    <property type="entry name" value="DGOK_C"/>
</dbReference>
<keyword evidence="1" id="KW-0418">Kinase</keyword>
<dbReference type="InterPro" id="IPR007729">
    <property type="entry name" value="DGOK"/>
</dbReference>
<dbReference type="Pfam" id="PF05035">
    <property type="entry name" value="DGOK"/>
    <property type="match status" value="1"/>
</dbReference>
<reference evidence="1 2" key="1">
    <citation type="submission" date="2017-08" db="EMBL/GenBank/DDBJ databases">
        <title>Infants hospitalized years apart are colonized by the same room-sourced microbial strains.</title>
        <authorList>
            <person name="Brooks B."/>
            <person name="Olm M.R."/>
            <person name="Firek B.A."/>
            <person name="Baker R."/>
            <person name="Thomas B.C."/>
            <person name="Morowitz M.J."/>
            <person name="Banfield J.F."/>
        </authorList>
    </citation>
    <scope>NUCLEOTIDE SEQUENCE [LARGE SCALE GENOMIC DNA]</scope>
    <source>
        <strain evidence="1">S2_005_002_R2_34</strain>
    </source>
</reference>
<accession>A0A2W5Q227</accession>
<gene>
    <name evidence="1" type="ORF">DI556_03925</name>
</gene>
<dbReference type="GO" id="GO:0008671">
    <property type="term" value="F:2-dehydro-3-deoxygalactonokinase activity"/>
    <property type="evidence" value="ECO:0007669"/>
    <property type="project" value="InterPro"/>
</dbReference>
<dbReference type="Gene3D" id="3.30.420.300">
    <property type="entry name" value="2-keto-3-deoxy-galactonokinase, substrate binding domain"/>
    <property type="match status" value="1"/>
</dbReference>
<organism evidence="1 2">
    <name type="scientific">Rhodovulum sulfidophilum</name>
    <name type="common">Rhodobacter sulfidophilus</name>
    <dbReference type="NCBI Taxonomy" id="35806"/>
    <lineage>
        <taxon>Bacteria</taxon>
        <taxon>Pseudomonadati</taxon>
        <taxon>Pseudomonadota</taxon>
        <taxon>Alphaproteobacteria</taxon>
        <taxon>Rhodobacterales</taxon>
        <taxon>Paracoccaceae</taxon>
        <taxon>Rhodovulum</taxon>
    </lineage>
</organism>